<proteinExistence type="predicted"/>
<protein>
    <submittedName>
        <fullName evidence="1">(northern house mosquito) hypothetical protein</fullName>
    </submittedName>
</protein>
<accession>A0A8D8AX79</accession>
<evidence type="ECO:0000313" key="1">
    <source>
        <dbReference type="EMBL" id="CAG6463383.1"/>
    </source>
</evidence>
<dbReference type="EMBL" id="HBUE01047889">
    <property type="protein sequence ID" value="CAG6463383.1"/>
    <property type="molecule type" value="Transcribed_RNA"/>
</dbReference>
<sequence>MVANSSKVSTAFCSVRFRCVLTLFTPASHNPPKLGALGGMKLHSMALGTSKSWIPRFRRSCLKSSCISRKDRDAPTKFVALSEKILRTMPRRLTKRSRAAKKASVVKSDTNSRWMFLVTRQTNTAM</sequence>
<dbReference type="AlphaFoldDB" id="A0A8D8AX79"/>
<name>A0A8D8AX79_CULPI</name>
<reference evidence="1" key="1">
    <citation type="submission" date="2021-05" db="EMBL/GenBank/DDBJ databases">
        <authorList>
            <person name="Alioto T."/>
            <person name="Alioto T."/>
            <person name="Gomez Garrido J."/>
        </authorList>
    </citation>
    <scope>NUCLEOTIDE SEQUENCE</scope>
</reference>
<organism evidence="1">
    <name type="scientific">Culex pipiens</name>
    <name type="common">House mosquito</name>
    <dbReference type="NCBI Taxonomy" id="7175"/>
    <lineage>
        <taxon>Eukaryota</taxon>
        <taxon>Metazoa</taxon>
        <taxon>Ecdysozoa</taxon>
        <taxon>Arthropoda</taxon>
        <taxon>Hexapoda</taxon>
        <taxon>Insecta</taxon>
        <taxon>Pterygota</taxon>
        <taxon>Neoptera</taxon>
        <taxon>Endopterygota</taxon>
        <taxon>Diptera</taxon>
        <taxon>Nematocera</taxon>
        <taxon>Culicoidea</taxon>
        <taxon>Culicidae</taxon>
        <taxon>Culicinae</taxon>
        <taxon>Culicini</taxon>
        <taxon>Culex</taxon>
        <taxon>Culex</taxon>
    </lineage>
</organism>